<dbReference type="EMBL" id="UINC01084495">
    <property type="protein sequence ID" value="SVC31201.1"/>
    <property type="molecule type" value="Genomic_DNA"/>
</dbReference>
<evidence type="ECO:0000313" key="2">
    <source>
        <dbReference type="EMBL" id="SVC31201.1"/>
    </source>
</evidence>
<reference evidence="2" key="1">
    <citation type="submission" date="2018-05" db="EMBL/GenBank/DDBJ databases">
        <authorList>
            <person name="Lanie J.A."/>
            <person name="Ng W.-L."/>
            <person name="Kazmierczak K.M."/>
            <person name="Andrzejewski T.M."/>
            <person name="Davidsen T.M."/>
            <person name="Wayne K.J."/>
            <person name="Tettelin H."/>
            <person name="Glass J.I."/>
            <person name="Rusch D."/>
            <person name="Podicherti R."/>
            <person name="Tsui H.-C.T."/>
            <person name="Winkler M.E."/>
        </authorList>
    </citation>
    <scope>NUCLEOTIDE SEQUENCE</scope>
</reference>
<accession>A0A382L8H4</accession>
<feature type="transmembrane region" description="Helical" evidence="1">
    <location>
        <begin position="6"/>
        <end position="23"/>
    </location>
</feature>
<dbReference type="AlphaFoldDB" id="A0A382L8H4"/>
<keyword evidence="1" id="KW-0472">Membrane</keyword>
<proteinExistence type="predicted"/>
<name>A0A382L8H4_9ZZZZ</name>
<evidence type="ECO:0000256" key="1">
    <source>
        <dbReference type="SAM" id="Phobius"/>
    </source>
</evidence>
<gene>
    <name evidence="2" type="ORF">METZ01_LOCUS284055</name>
</gene>
<keyword evidence="1" id="KW-1133">Transmembrane helix</keyword>
<protein>
    <submittedName>
        <fullName evidence="2">Uncharacterized protein</fullName>
    </submittedName>
</protein>
<keyword evidence="1" id="KW-0812">Transmembrane</keyword>
<organism evidence="2">
    <name type="scientific">marine metagenome</name>
    <dbReference type="NCBI Taxonomy" id="408172"/>
    <lineage>
        <taxon>unclassified sequences</taxon>
        <taxon>metagenomes</taxon>
        <taxon>ecological metagenomes</taxon>
    </lineage>
</organism>
<sequence>MLGFIFLGIFLIIGVIVVIFKMTNKSDELHKITNCKKEAGPNNYYVIILDNTDTLRPIQKSSIKKKIKVIINEADPNDKVIIYSLSNFSVEKTVPLIDICSMPDGSDANELYQNKAFMRKHKSKLFDAPIEDAVNKMIAVDKGSNTSPIIELIQKIRIQNLPDKIGNKKVEIHLFSDLLQYSENFSFYDKNYNLKKFLKSLEFEIIKSDLSGIEVTIWQLINSRIDNIRLRDHWKEIFTNMNTKYRPTIEPISG</sequence>